<name>A0A1I1E9N7_9BACT</name>
<dbReference type="OrthoDB" id="1522692at2"/>
<evidence type="ECO:0000256" key="1">
    <source>
        <dbReference type="SAM" id="SignalP"/>
    </source>
</evidence>
<gene>
    <name evidence="3" type="ORF">SAMN05421780_101702</name>
</gene>
<dbReference type="AlphaFoldDB" id="A0A1I1E9N7"/>
<dbReference type="RefSeq" id="WP_091507353.1">
    <property type="nucleotide sequence ID" value="NZ_FOLE01000001.1"/>
</dbReference>
<feature type="signal peptide" evidence="1">
    <location>
        <begin position="1"/>
        <end position="20"/>
    </location>
</feature>
<reference evidence="3 4" key="1">
    <citation type="submission" date="2016-10" db="EMBL/GenBank/DDBJ databases">
        <authorList>
            <person name="de Groot N.N."/>
        </authorList>
    </citation>
    <scope>NUCLEOTIDE SEQUENCE [LARGE SCALE GENOMIC DNA]</scope>
    <source>
        <strain evidence="3 4">DSM 6793</strain>
    </source>
</reference>
<feature type="domain" description="GWxTD" evidence="2">
    <location>
        <begin position="347"/>
        <end position="464"/>
    </location>
</feature>
<dbReference type="Pfam" id="PF20094">
    <property type="entry name" value="GWxTD_dom"/>
    <property type="match status" value="1"/>
</dbReference>
<evidence type="ECO:0000259" key="2">
    <source>
        <dbReference type="Pfam" id="PF20094"/>
    </source>
</evidence>
<dbReference type="STRING" id="927664.SAMN05421780_101702"/>
<protein>
    <submittedName>
        <fullName evidence="3">GWxTD domain-containing protein</fullName>
    </submittedName>
</protein>
<evidence type="ECO:0000313" key="3">
    <source>
        <dbReference type="EMBL" id="SFB83787.1"/>
    </source>
</evidence>
<feature type="chain" id="PRO_5011458247" evidence="1">
    <location>
        <begin position="21"/>
        <end position="493"/>
    </location>
</feature>
<keyword evidence="1" id="KW-0732">Signal</keyword>
<accession>A0A1I1E9N7</accession>
<sequence>MRKRYLLLALGVLLMGSVQAQRLSATLNYSRFRLDSTQNLLEVYLQFDAATLRLKPDAKKQFQGKVNVAVWVQDSSRTFFADKFEMTTPTAADTLSFKKNLLNTIKRIPLPNGKFTLHLLASDPNSHDTAALRAQLPVELNFNNKNLNFSDIQLLDKYEKATAKSVIVKHGMELWPQVQGFYPAKQHQISFFVELYNATKVLGDTASFALAYAVRKNGTYKNIPELTRILYKKAQATNVFFGTLDVSNLPSGNYDLVVEIIDGNRKMLVQQSKFFQRSNPKADAGLDIAANSESVSGTNVNYGEDFTSKLKPEDLKDYLRALEPLANRQENASIIALSNGGNVVAQRKYLYDFFRRRNPESPTKAFIEYAQRIAVAEEKYSTKTMKAYETDRGRIFLKHGPPNQIENEFTDRKRTSHLEISSLPPYEVWYYYAIEERNQTNVEFAFVQTSLGNNNYKLLHSTAIGEFKNTDWRTALEKKATNSNNFDYMPVDK</sequence>
<dbReference type="EMBL" id="FOLE01000001">
    <property type="protein sequence ID" value="SFB83787.1"/>
    <property type="molecule type" value="Genomic_DNA"/>
</dbReference>
<organism evidence="3 4">
    <name type="scientific">Flexibacter flexilis DSM 6793</name>
    <dbReference type="NCBI Taxonomy" id="927664"/>
    <lineage>
        <taxon>Bacteria</taxon>
        <taxon>Pseudomonadati</taxon>
        <taxon>Bacteroidota</taxon>
        <taxon>Cytophagia</taxon>
        <taxon>Cytophagales</taxon>
        <taxon>Flexibacteraceae</taxon>
        <taxon>Flexibacter</taxon>
    </lineage>
</organism>
<evidence type="ECO:0000313" key="4">
    <source>
        <dbReference type="Proteomes" id="UP000199514"/>
    </source>
</evidence>
<dbReference type="Proteomes" id="UP000199514">
    <property type="component" value="Unassembled WGS sequence"/>
</dbReference>
<dbReference type="NCBIfam" id="TIGR04514">
    <property type="entry name" value="GWxTD_dom"/>
    <property type="match status" value="1"/>
</dbReference>
<keyword evidence="4" id="KW-1185">Reference proteome</keyword>
<dbReference type="InterPro" id="IPR030959">
    <property type="entry name" value="GWxTD_dom"/>
</dbReference>
<proteinExistence type="predicted"/>